<keyword evidence="2" id="KW-0808">Transferase</keyword>
<evidence type="ECO:0000259" key="1">
    <source>
        <dbReference type="Pfam" id="PF00535"/>
    </source>
</evidence>
<protein>
    <submittedName>
        <fullName evidence="2">Glycosyltransferase</fullName>
        <ecNumber evidence="2">2.4.-.-</ecNumber>
    </submittedName>
</protein>
<reference evidence="3" key="1">
    <citation type="journal article" date="2019" name="Int. J. Syst. Evol. Microbiol.">
        <title>The Global Catalogue of Microorganisms (GCM) 10K type strain sequencing project: providing services to taxonomists for standard genome sequencing and annotation.</title>
        <authorList>
            <consortium name="The Broad Institute Genomics Platform"/>
            <consortium name="The Broad Institute Genome Sequencing Center for Infectious Disease"/>
            <person name="Wu L."/>
            <person name="Ma J."/>
        </authorList>
    </citation>
    <scope>NUCLEOTIDE SEQUENCE [LARGE SCALE GENOMIC DNA]</scope>
    <source>
        <strain evidence="3">GH52</strain>
    </source>
</reference>
<dbReference type="SUPFAM" id="SSF53448">
    <property type="entry name" value="Nucleotide-diphospho-sugar transferases"/>
    <property type="match status" value="2"/>
</dbReference>
<dbReference type="InterPro" id="IPR011990">
    <property type="entry name" value="TPR-like_helical_dom_sf"/>
</dbReference>
<dbReference type="EMBL" id="JBHUHO010000005">
    <property type="protein sequence ID" value="MFD2114461.1"/>
    <property type="molecule type" value="Genomic_DNA"/>
</dbReference>
<sequence length="661" mass="76706">MQTKILLASPVNQKPIILAYFLFALHCLEKQDYQLDILFVDDNEDEASSLLLEQYKEARENVTIIKHEQTNAESYYRNDHTHFWNDNLINKVATIKNNVIEYALKHNYDALMLIDSDIMIFPDTINRLFETNKPIISNIFWTKWQQNTGEMPQVWLMDEYSFYRKNGSQSVAEQEVLQQTTEFLHQMRIPGVYEVGGLGACTLIRRSALEKGVNFKRIDNVSFWGEDRHFCIRAVALGIPLHVDTSEPAFHIYREPDLAGAEQYKKKILDYQAQQTKATISLCMVVHNDEQTLERCLHSVATFVDEIIIVDLGSTDRTTQIAASYTNNIISFEGNLDYAAARNLSFSKATQKYVLWLHPDEVLLEENKATFKQLQEELATAVANNIDAIAFLTPSTSEQLSERPKYFHSYQYRLIKQTNEPLWTSAAYEYLTLPDHYQTKKSTVKISRETKDAPKKRYLPIYQQMIADNIPLTSRDQYYYGNELKYNQQYADAIHQYERFLEQKDIPNSEKARACYSLADCYQIEGDKNMQWYALFHSFRLGIPQPEALCRIGAMLMEEKQLKEASYWLNAALDIIKSTSNDSDLAPDSSYWTWFPALQLTLCHEQMGQLEEALSYIELTVSYNNTLPFLLEKQAQLKHALDLQNKDTTDEEDIRDDQLDA</sequence>
<dbReference type="GO" id="GO:0016757">
    <property type="term" value="F:glycosyltransferase activity"/>
    <property type="evidence" value="ECO:0007669"/>
    <property type="project" value="UniProtKB-KW"/>
</dbReference>
<accession>A0ABW4YFQ6</accession>
<dbReference type="RefSeq" id="WP_377769441.1">
    <property type="nucleotide sequence ID" value="NZ_JBHUHO010000005.1"/>
</dbReference>
<dbReference type="InterPro" id="IPR029044">
    <property type="entry name" value="Nucleotide-diphossugar_trans"/>
</dbReference>
<dbReference type="Proteomes" id="UP001597362">
    <property type="component" value="Unassembled WGS sequence"/>
</dbReference>
<keyword evidence="2" id="KW-0328">Glycosyltransferase</keyword>
<evidence type="ECO:0000313" key="3">
    <source>
        <dbReference type="Proteomes" id="UP001597362"/>
    </source>
</evidence>
<keyword evidence="3" id="KW-1185">Reference proteome</keyword>
<dbReference type="EC" id="2.4.-.-" evidence="2"/>
<proteinExistence type="predicted"/>
<name>A0ABW4YFQ6_9BACL</name>
<organism evidence="2 3">
    <name type="scientific">Paenibacillus yanchengensis</name>
    <dbReference type="NCBI Taxonomy" id="2035833"/>
    <lineage>
        <taxon>Bacteria</taxon>
        <taxon>Bacillati</taxon>
        <taxon>Bacillota</taxon>
        <taxon>Bacilli</taxon>
        <taxon>Bacillales</taxon>
        <taxon>Paenibacillaceae</taxon>
        <taxon>Paenibacillus</taxon>
    </lineage>
</organism>
<comment type="caution">
    <text evidence="2">The sequence shown here is derived from an EMBL/GenBank/DDBJ whole genome shotgun (WGS) entry which is preliminary data.</text>
</comment>
<gene>
    <name evidence="2" type="ORF">ACFSJH_01660</name>
</gene>
<dbReference type="PANTHER" id="PTHR43630:SF2">
    <property type="entry name" value="GLYCOSYLTRANSFERASE"/>
    <property type="match status" value="1"/>
</dbReference>
<dbReference type="InterPro" id="IPR001173">
    <property type="entry name" value="Glyco_trans_2-like"/>
</dbReference>
<dbReference type="SUPFAM" id="SSF48452">
    <property type="entry name" value="TPR-like"/>
    <property type="match status" value="1"/>
</dbReference>
<dbReference type="PANTHER" id="PTHR43630">
    <property type="entry name" value="POLY-BETA-1,6-N-ACETYL-D-GLUCOSAMINE SYNTHASE"/>
    <property type="match status" value="1"/>
</dbReference>
<evidence type="ECO:0000313" key="2">
    <source>
        <dbReference type="EMBL" id="MFD2114461.1"/>
    </source>
</evidence>
<feature type="domain" description="Glycosyltransferase 2-like" evidence="1">
    <location>
        <begin position="281"/>
        <end position="389"/>
    </location>
</feature>
<dbReference type="Gene3D" id="1.25.40.10">
    <property type="entry name" value="Tetratricopeptide repeat domain"/>
    <property type="match status" value="1"/>
</dbReference>
<dbReference type="Gene3D" id="3.90.550.10">
    <property type="entry name" value="Spore Coat Polysaccharide Biosynthesis Protein SpsA, Chain A"/>
    <property type="match status" value="2"/>
</dbReference>
<dbReference type="Pfam" id="PF00535">
    <property type="entry name" value="Glycos_transf_2"/>
    <property type="match status" value="1"/>
</dbReference>